<proteinExistence type="predicted"/>
<dbReference type="VEuPathDB" id="VectorBase:GPPI016825"/>
<dbReference type="Proteomes" id="UP000092460">
    <property type="component" value="Unassembled WGS sequence"/>
</dbReference>
<evidence type="ECO:0000313" key="2">
    <source>
        <dbReference type="Proteomes" id="UP000092460"/>
    </source>
</evidence>
<dbReference type="EnsemblMetazoa" id="GPPI016825-RA">
    <property type="protein sequence ID" value="GPPI016825-PA"/>
    <property type="gene ID" value="GPPI016825"/>
</dbReference>
<name>A0A1B0B2I2_9MUSC</name>
<accession>A0A1B0B2I2</accession>
<organism evidence="1 2">
    <name type="scientific">Glossina palpalis gambiensis</name>
    <dbReference type="NCBI Taxonomy" id="67801"/>
    <lineage>
        <taxon>Eukaryota</taxon>
        <taxon>Metazoa</taxon>
        <taxon>Ecdysozoa</taxon>
        <taxon>Arthropoda</taxon>
        <taxon>Hexapoda</taxon>
        <taxon>Insecta</taxon>
        <taxon>Pterygota</taxon>
        <taxon>Neoptera</taxon>
        <taxon>Endopterygota</taxon>
        <taxon>Diptera</taxon>
        <taxon>Brachycera</taxon>
        <taxon>Muscomorpha</taxon>
        <taxon>Hippoboscoidea</taxon>
        <taxon>Glossinidae</taxon>
        <taxon>Glossina</taxon>
    </lineage>
</organism>
<dbReference type="AlphaFoldDB" id="A0A1B0B2I2"/>
<dbReference type="EMBL" id="JXJN01007662">
    <property type="status" value="NOT_ANNOTATED_CDS"/>
    <property type="molecule type" value="Genomic_DNA"/>
</dbReference>
<reference evidence="2" key="1">
    <citation type="submission" date="2015-01" db="EMBL/GenBank/DDBJ databases">
        <authorList>
            <person name="Aksoy S."/>
            <person name="Warren W."/>
            <person name="Wilson R.K."/>
        </authorList>
    </citation>
    <scope>NUCLEOTIDE SEQUENCE [LARGE SCALE GENOMIC DNA]</scope>
    <source>
        <strain evidence="2">IAEA</strain>
    </source>
</reference>
<evidence type="ECO:0000313" key="1">
    <source>
        <dbReference type="EnsemblMetazoa" id="GPPI016825-PA"/>
    </source>
</evidence>
<protein>
    <submittedName>
        <fullName evidence="1">Uncharacterized protein</fullName>
    </submittedName>
</protein>
<reference evidence="1" key="2">
    <citation type="submission" date="2020-05" db="UniProtKB">
        <authorList>
            <consortium name="EnsemblMetazoa"/>
        </authorList>
    </citation>
    <scope>IDENTIFICATION</scope>
    <source>
        <strain evidence="1">IAEA</strain>
    </source>
</reference>
<keyword evidence="2" id="KW-1185">Reference proteome</keyword>
<sequence length="160" mass="18758">QVSRTDINIKFTVCPLLKCESEQVQLWIPFADAQALPKKKKKKFIFTWKRPPHCRRIKKATRSTKAEASTTRRRLFLVEKGRVRQQVNSERILSRHFDLRLGRALTSNRYADEPSKACFHNTQSPDLNRVAETWILLGEVYSTSNLMILYKIELAVYCKF</sequence>